<dbReference type="GO" id="GO:0051539">
    <property type="term" value="F:4 iron, 4 sulfur cluster binding"/>
    <property type="evidence" value="ECO:0007669"/>
    <property type="project" value="UniProtKB-KW"/>
</dbReference>
<name>X1DEP9_9ZZZZ</name>
<keyword evidence="2" id="KW-0479">Metal-binding</keyword>
<sequence length="193" mass="22286">LLKQKVDFTILKEEICCGWPWFASGCNEEFDIAKKENIEIFKEFKKVICLCPACYFLFNKYYKPEMDSKTEFKYISDYLKPSDVKKSGKVGVQHLCQLMNRDKTGVDKLVNNILEKSGYEVAEIPHWCCGGGLGYMHRTDVIDKVANKRMSDFDAAGGDYSTTYCPSCWWVLSRYSKTCKIKPKAKDLFELLL</sequence>
<evidence type="ECO:0000259" key="6">
    <source>
        <dbReference type="Pfam" id="PF02754"/>
    </source>
</evidence>
<dbReference type="GO" id="GO:0016491">
    <property type="term" value="F:oxidoreductase activity"/>
    <property type="evidence" value="ECO:0007669"/>
    <property type="project" value="UniProtKB-KW"/>
</dbReference>
<dbReference type="Pfam" id="PF02754">
    <property type="entry name" value="CCG"/>
    <property type="match status" value="2"/>
</dbReference>
<feature type="non-terminal residue" evidence="7">
    <location>
        <position position="1"/>
    </location>
</feature>
<dbReference type="PANTHER" id="PTHR43255:SF1">
    <property type="entry name" value="IRON-SULFUR-BINDING OXIDOREDUCTASE FADF-RELATED"/>
    <property type="match status" value="1"/>
</dbReference>
<feature type="domain" description="Cysteine-rich" evidence="6">
    <location>
        <begin position="4"/>
        <end position="57"/>
    </location>
</feature>
<evidence type="ECO:0000256" key="3">
    <source>
        <dbReference type="ARBA" id="ARBA00023002"/>
    </source>
</evidence>
<organism evidence="7">
    <name type="scientific">marine sediment metagenome</name>
    <dbReference type="NCBI Taxonomy" id="412755"/>
    <lineage>
        <taxon>unclassified sequences</taxon>
        <taxon>metagenomes</taxon>
        <taxon>ecological metagenomes</taxon>
    </lineage>
</organism>
<evidence type="ECO:0000313" key="7">
    <source>
        <dbReference type="EMBL" id="GAG94896.1"/>
    </source>
</evidence>
<reference evidence="7" key="1">
    <citation type="journal article" date="2014" name="Front. Microbiol.">
        <title>High frequency of phylogenetically diverse reductive dehalogenase-homologous genes in deep subseafloor sedimentary metagenomes.</title>
        <authorList>
            <person name="Kawai M."/>
            <person name="Futagami T."/>
            <person name="Toyoda A."/>
            <person name="Takaki Y."/>
            <person name="Nishi S."/>
            <person name="Hori S."/>
            <person name="Arai W."/>
            <person name="Tsubouchi T."/>
            <person name="Morono Y."/>
            <person name="Uchiyama I."/>
            <person name="Ito T."/>
            <person name="Fujiyama A."/>
            <person name="Inagaki F."/>
            <person name="Takami H."/>
        </authorList>
    </citation>
    <scope>NUCLEOTIDE SEQUENCE</scope>
    <source>
        <strain evidence="7">Expedition CK06-06</strain>
    </source>
</reference>
<dbReference type="GO" id="GO:0046872">
    <property type="term" value="F:metal ion binding"/>
    <property type="evidence" value="ECO:0007669"/>
    <property type="project" value="UniProtKB-KW"/>
</dbReference>
<evidence type="ECO:0000256" key="2">
    <source>
        <dbReference type="ARBA" id="ARBA00022723"/>
    </source>
</evidence>
<keyword evidence="3" id="KW-0560">Oxidoreductase</keyword>
<dbReference type="GO" id="GO:0005886">
    <property type="term" value="C:plasma membrane"/>
    <property type="evidence" value="ECO:0007669"/>
    <property type="project" value="TreeGrafter"/>
</dbReference>
<protein>
    <recommendedName>
        <fullName evidence="6">Cysteine-rich domain-containing protein</fullName>
    </recommendedName>
</protein>
<keyword evidence="1" id="KW-0004">4Fe-4S</keyword>
<comment type="caution">
    <text evidence="7">The sequence shown here is derived from an EMBL/GenBank/DDBJ whole genome shotgun (WGS) entry which is preliminary data.</text>
</comment>
<keyword evidence="5" id="KW-0411">Iron-sulfur</keyword>
<dbReference type="InterPro" id="IPR004017">
    <property type="entry name" value="Cys_rich_dom"/>
</dbReference>
<evidence type="ECO:0000256" key="1">
    <source>
        <dbReference type="ARBA" id="ARBA00022485"/>
    </source>
</evidence>
<feature type="domain" description="Cysteine-rich" evidence="6">
    <location>
        <begin position="92"/>
        <end position="172"/>
    </location>
</feature>
<dbReference type="EMBL" id="BART01019680">
    <property type="protein sequence ID" value="GAG94896.1"/>
    <property type="molecule type" value="Genomic_DNA"/>
</dbReference>
<proteinExistence type="predicted"/>
<dbReference type="InterPro" id="IPR051460">
    <property type="entry name" value="HdrC_iron-sulfur_subunit"/>
</dbReference>
<keyword evidence="4" id="KW-0408">Iron</keyword>
<evidence type="ECO:0000256" key="5">
    <source>
        <dbReference type="ARBA" id="ARBA00023014"/>
    </source>
</evidence>
<gene>
    <name evidence="7" type="ORF">S01H4_36764</name>
</gene>
<dbReference type="AlphaFoldDB" id="X1DEP9"/>
<accession>X1DEP9</accession>
<evidence type="ECO:0000256" key="4">
    <source>
        <dbReference type="ARBA" id="ARBA00023004"/>
    </source>
</evidence>
<dbReference type="PANTHER" id="PTHR43255">
    <property type="entry name" value="IRON-SULFUR-BINDING OXIDOREDUCTASE FADF-RELATED-RELATED"/>
    <property type="match status" value="1"/>
</dbReference>